<evidence type="ECO:0000313" key="3">
    <source>
        <dbReference type="EMBL" id="TYA11582.1"/>
    </source>
</evidence>
<evidence type="ECO:0000256" key="1">
    <source>
        <dbReference type="SAM" id="Phobius"/>
    </source>
</evidence>
<protein>
    <submittedName>
        <fullName evidence="3">Zinc-ribbon domain-containing protein</fullName>
    </submittedName>
</protein>
<feature type="transmembrane region" description="Helical" evidence="1">
    <location>
        <begin position="57"/>
        <end position="75"/>
    </location>
</feature>
<evidence type="ECO:0000313" key="4">
    <source>
        <dbReference type="Proteomes" id="UP000325218"/>
    </source>
</evidence>
<evidence type="ECO:0000259" key="2">
    <source>
        <dbReference type="Pfam" id="PF13240"/>
    </source>
</evidence>
<organism evidence="3 4">
    <name type="scientific">Paenibacillus faecis</name>
    <dbReference type="NCBI Taxonomy" id="862114"/>
    <lineage>
        <taxon>Bacteria</taxon>
        <taxon>Bacillati</taxon>
        <taxon>Bacillota</taxon>
        <taxon>Bacilli</taxon>
        <taxon>Bacillales</taxon>
        <taxon>Paenibacillaceae</taxon>
        <taxon>Paenibacillus</taxon>
    </lineage>
</organism>
<gene>
    <name evidence="3" type="ORF">FRY98_20875</name>
</gene>
<keyword evidence="1" id="KW-0812">Transmembrane</keyword>
<proteinExistence type="predicted"/>
<keyword evidence="4" id="KW-1185">Reference proteome</keyword>
<feature type="domain" description="Zinc-ribbon" evidence="2">
    <location>
        <begin position="3"/>
        <end position="25"/>
    </location>
</feature>
<accession>A0A5D0CP97</accession>
<keyword evidence="1" id="KW-0472">Membrane</keyword>
<feature type="transmembrane region" description="Helical" evidence="1">
    <location>
        <begin position="150"/>
        <end position="171"/>
    </location>
</feature>
<reference evidence="3 4" key="1">
    <citation type="submission" date="2019-08" db="EMBL/GenBank/DDBJ databases">
        <title>Genome sequencing of Paenibacillus faecis DSM 23593(T).</title>
        <authorList>
            <person name="Kook J.-K."/>
            <person name="Park S.-N."/>
            <person name="Lim Y.K."/>
        </authorList>
    </citation>
    <scope>NUCLEOTIDE SEQUENCE [LARGE SCALE GENOMIC DNA]</scope>
    <source>
        <strain evidence="3 4">DSM 23593</strain>
    </source>
</reference>
<dbReference type="AlphaFoldDB" id="A0A5D0CP97"/>
<name>A0A5D0CP97_9BACL</name>
<comment type="caution">
    <text evidence="3">The sequence shown here is derived from an EMBL/GenBank/DDBJ whole genome shotgun (WGS) entry which is preliminary data.</text>
</comment>
<feature type="transmembrane region" description="Helical" evidence="1">
    <location>
        <begin position="87"/>
        <end position="105"/>
    </location>
</feature>
<dbReference type="InterPro" id="IPR026870">
    <property type="entry name" value="Zinc_ribbon_dom"/>
</dbReference>
<dbReference type="Pfam" id="PF13240">
    <property type="entry name" value="Zn_Ribbon_1"/>
    <property type="match status" value="1"/>
</dbReference>
<sequence>MAYCPNCGTRNNAGARFCTNCGNSLGVSSHNEQFEKVTHTPVSTDSQPRRDNLFKPGPILFSGLLFSPLLPAIFTSINLKRRGLTKVWGWTLLSGIIGLVALICAYGIFEIPFKVCIVVNFVISYLFYSFEKRLIANEKSNENVLNKGEYYRKVSIALTVVFTFFISWSLYQTFNSATEIVFGTGLNADGSIAGETHEFTLDQPITIGFNKSVGSLKASSVRITLLDQEDNENLIHSFDVEVDPTWEGAFLDLKPGCVDDIGFGKYILRIFIQDKLVAEGNFQIE</sequence>
<feature type="transmembrane region" description="Helical" evidence="1">
    <location>
        <begin position="111"/>
        <end position="130"/>
    </location>
</feature>
<dbReference type="EMBL" id="VSDO01000004">
    <property type="protein sequence ID" value="TYA11582.1"/>
    <property type="molecule type" value="Genomic_DNA"/>
</dbReference>
<keyword evidence="1" id="KW-1133">Transmembrane helix</keyword>
<dbReference type="Proteomes" id="UP000325218">
    <property type="component" value="Unassembled WGS sequence"/>
</dbReference>
<dbReference type="OrthoDB" id="6691119at2"/>